<dbReference type="FunFam" id="1.25.40.10:FF:000738">
    <property type="entry name" value="Pentatricopeptide repeat-containing protein chloroplastic"/>
    <property type="match status" value="1"/>
</dbReference>
<keyword evidence="1" id="KW-0677">Repeat</keyword>
<evidence type="ECO:0000313" key="4">
    <source>
        <dbReference type="EMBL" id="KAA8520860.1"/>
    </source>
</evidence>
<dbReference type="GO" id="GO:0003723">
    <property type="term" value="F:RNA binding"/>
    <property type="evidence" value="ECO:0007669"/>
    <property type="project" value="InterPro"/>
</dbReference>
<evidence type="ECO:0000256" key="1">
    <source>
        <dbReference type="ARBA" id="ARBA00022737"/>
    </source>
</evidence>
<evidence type="ECO:0000256" key="2">
    <source>
        <dbReference type="PROSITE-ProRule" id="PRU00708"/>
    </source>
</evidence>
<dbReference type="InterPro" id="IPR046848">
    <property type="entry name" value="E_motif"/>
</dbReference>
<dbReference type="PANTHER" id="PTHR47926:SF471">
    <property type="entry name" value="DYW DOMAIN-CONTAINING PROTEIN"/>
    <property type="match status" value="1"/>
</dbReference>
<dbReference type="AlphaFoldDB" id="A0A5J4ZQY4"/>
<dbReference type="InterPro" id="IPR046960">
    <property type="entry name" value="PPR_At4g14850-like_plant"/>
</dbReference>
<name>A0A5J4ZQY4_9ASTE</name>
<dbReference type="NCBIfam" id="TIGR00756">
    <property type="entry name" value="PPR"/>
    <property type="match status" value="4"/>
</dbReference>
<dbReference type="GO" id="GO:0009451">
    <property type="term" value="P:RNA modification"/>
    <property type="evidence" value="ECO:0007669"/>
    <property type="project" value="InterPro"/>
</dbReference>
<dbReference type="EMBL" id="CM018048">
    <property type="protein sequence ID" value="KAA8520860.1"/>
    <property type="molecule type" value="Genomic_DNA"/>
</dbReference>
<dbReference type="Pfam" id="PF01535">
    <property type="entry name" value="PPR"/>
    <property type="match status" value="2"/>
</dbReference>
<dbReference type="PANTHER" id="PTHR47926">
    <property type="entry name" value="PENTATRICOPEPTIDE REPEAT-CONTAINING PROTEIN"/>
    <property type="match status" value="1"/>
</dbReference>
<accession>A0A5J4ZQY4</accession>
<evidence type="ECO:0000313" key="5">
    <source>
        <dbReference type="Proteomes" id="UP000325577"/>
    </source>
</evidence>
<dbReference type="OrthoDB" id="1663914at2759"/>
<dbReference type="SUPFAM" id="SSF48452">
    <property type="entry name" value="TPR-like"/>
    <property type="match status" value="1"/>
</dbReference>
<feature type="repeat" description="PPR" evidence="2">
    <location>
        <begin position="388"/>
        <end position="418"/>
    </location>
</feature>
<keyword evidence="3" id="KW-0812">Transmembrane</keyword>
<dbReference type="Gene3D" id="1.25.40.10">
    <property type="entry name" value="Tetratricopeptide repeat domain"/>
    <property type="match status" value="4"/>
</dbReference>
<evidence type="ECO:0008006" key="6">
    <source>
        <dbReference type="Google" id="ProtNLM"/>
    </source>
</evidence>
<protein>
    <recommendedName>
        <fullName evidence="6">Pentatricopeptide repeat-containing protein</fullName>
    </recommendedName>
</protein>
<dbReference type="FunFam" id="1.25.40.10:FF:000031">
    <property type="entry name" value="Pentatricopeptide repeat-containing protein mitochondrial"/>
    <property type="match status" value="1"/>
</dbReference>
<dbReference type="PROSITE" id="PS51375">
    <property type="entry name" value="PPR"/>
    <property type="match status" value="4"/>
</dbReference>
<gene>
    <name evidence="4" type="ORF">F0562_011533</name>
</gene>
<dbReference type="Pfam" id="PF13041">
    <property type="entry name" value="PPR_2"/>
    <property type="match status" value="1"/>
</dbReference>
<feature type="repeat" description="PPR" evidence="2">
    <location>
        <begin position="217"/>
        <end position="251"/>
    </location>
</feature>
<dbReference type="FunFam" id="1.25.40.10:FF:000381">
    <property type="entry name" value="Pentatricopeptide repeat-containing protein"/>
    <property type="match status" value="1"/>
</dbReference>
<dbReference type="InterPro" id="IPR011990">
    <property type="entry name" value="TPR-like_helical_dom_sf"/>
</dbReference>
<feature type="transmembrane region" description="Helical" evidence="3">
    <location>
        <begin position="181"/>
        <end position="198"/>
    </location>
</feature>
<keyword evidence="5" id="KW-1185">Reference proteome</keyword>
<keyword evidence="3" id="KW-1133">Transmembrane helix</keyword>
<evidence type="ECO:0000256" key="3">
    <source>
        <dbReference type="SAM" id="Phobius"/>
    </source>
</evidence>
<dbReference type="Pfam" id="PF20431">
    <property type="entry name" value="E_motif"/>
    <property type="match status" value="1"/>
</dbReference>
<keyword evidence="3" id="KW-0472">Membrane</keyword>
<dbReference type="InterPro" id="IPR002885">
    <property type="entry name" value="PPR_rpt"/>
</dbReference>
<dbReference type="Proteomes" id="UP000325577">
    <property type="component" value="Linkage Group LG5"/>
</dbReference>
<sequence length="641" mass="71163">MSGYARFSQSGPVFDLFNGLRQLGLKPDVYTLSSLTRACDNLEQNEIAHGVSIQMGFVSGVFLVSGLVENYSKSGSIDSAEKCFEECLVLDSVVWTAMINGCGSKLDAIKMFDEISEPDVVSWTGRISAAYDGVEALETFKFCCWKGVEINEYTVTNVLSATGGPKMLKPGKQIHALCYKAGYLLLVFVCNALISMYGKCGQMGDAKRLFDEMVFQDSVSWNSLIAGYSENRLVSDALLMFSQMRDFLLQANKYTLASILEVVSNSNSSRQAMQIHSLIIKLGFALDASMLSCLITAYGKCNGIDQSKRVFADIDEVNVVHLNAMAATFIHAGYHVDALKLFQTTWNLSLEVDSVTFSIVLKACTSLTDLEQGRIIHSLVLKFGIDEDNFVQSAVIDAYCKCGCIDDAEKVFKHISEDNLAAWNAMIMGYAQSGCHHEVFDLFNRMSETGMKPDEITYLGVLSSCCHGGSVNEAQYHLYSMFELHEVVPCLEHYACMVDMLGRVGLLDDAKRTIDQMPIFPDAQIWQILLSACNIHGNVDLGKVAARELLELQPENDSAYILLSNLYASTGMWDAVGKLRREMKEKLVSKEPGSSWIQVRGSIHYFFAGDTLHPENKEIYMRLQSLNKQILPLLDSEQEVI</sequence>
<feature type="repeat" description="PPR" evidence="2">
    <location>
        <begin position="419"/>
        <end position="453"/>
    </location>
</feature>
<reference evidence="4 5" key="1">
    <citation type="submission" date="2019-09" db="EMBL/GenBank/DDBJ databases">
        <title>A chromosome-level genome assembly of the Chinese tupelo Nyssa sinensis.</title>
        <authorList>
            <person name="Yang X."/>
            <person name="Kang M."/>
            <person name="Yang Y."/>
            <person name="Xiong H."/>
            <person name="Wang M."/>
            <person name="Zhang Z."/>
            <person name="Wang Z."/>
            <person name="Wu H."/>
            <person name="Ma T."/>
            <person name="Liu J."/>
            <person name="Xi Z."/>
        </authorList>
    </citation>
    <scope>NUCLEOTIDE SEQUENCE [LARGE SCALE GENOMIC DNA]</scope>
    <source>
        <strain evidence="4">J267</strain>
        <tissue evidence="4">Leaf</tissue>
    </source>
</reference>
<feature type="repeat" description="PPR" evidence="2">
    <location>
        <begin position="186"/>
        <end position="216"/>
    </location>
</feature>
<organism evidence="4 5">
    <name type="scientific">Nyssa sinensis</name>
    <dbReference type="NCBI Taxonomy" id="561372"/>
    <lineage>
        <taxon>Eukaryota</taxon>
        <taxon>Viridiplantae</taxon>
        <taxon>Streptophyta</taxon>
        <taxon>Embryophyta</taxon>
        <taxon>Tracheophyta</taxon>
        <taxon>Spermatophyta</taxon>
        <taxon>Magnoliopsida</taxon>
        <taxon>eudicotyledons</taxon>
        <taxon>Gunneridae</taxon>
        <taxon>Pentapetalae</taxon>
        <taxon>asterids</taxon>
        <taxon>Cornales</taxon>
        <taxon>Nyssaceae</taxon>
        <taxon>Nyssa</taxon>
    </lineage>
</organism>
<proteinExistence type="predicted"/>